<reference evidence="1 2" key="1">
    <citation type="submission" date="2018-09" db="EMBL/GenBank/DDBJ databases">
        <title>Characterization of the phylogenetic diversity of five novel species belonging to the genus Bifidobacterium.</title>
        <authorList>
            <person name="Lugli G.A."/>
            <person name="Duranti S."/>
            <person name="Milani C."/>
        </authorList>
    </citation>
    <scope>NUCLEOTIDE SEQUENCE [LARGE SCALE GENOMIC DNA]</scope>
    <source>
        <strain evidence="1 2">2020B</strain>
    </source>
</reference>
<sequence>MRRCAYHLCPVLVPDEARYCRDHLVVRDHERASSRERGYGTAHRRMRRQWGRRLEAGELVTCPRCGLPILPGQAWDLGHNDARTAWTGPEHAHCNRAAGAVASHRMREHWSRL</sequence>
<evidence type="ECO:0000313" key="1">
    <source>
        <dbReference type="EMBL" id="RSX48926.1"/>
    </source>
</evidence>
<accession>A0A430F7U6</accession>
<comment type="caution">
    <text evidence="1">The sequence shown here is derived from an EMBL/GenBank/DDBJ whole genome shotgun (WGS) entry which is preliminary data.</text>
</comment>
<gene>
    <name evidence="1" type="ORF">D2E22_1064</name>
</gene>
<dbReference type="EMBL" id="QXGI01000003">
    <property type="protein sequence ID" value="RSX48926.1"/>
    <property type="molecule type" value="Genomic_DNA"/>
</dbReference>
<protein>
    <submittedName>
        <fullName evidence="1">Uncharacterized protein</fullName>
    </submittedName>
</protein>
<dbReference type="Proteomes" id="UP000288052">
    <property type="component" value="Unassembled WGS sequence"/>
</dbReference>
<dbReference type="AlphaFoldDB" id="A0A430F7U6"/>
<evidence type="ECO:0000313" key="2">
    <source>
        <dbReference type="Proteomes" id="UP000288052"/>
    </source>
</evidence>
<proteinExistence type="predicted"/>
<organism evidence="1 2">
    <name type="scientific">Bifidobacterium castoris</name>
    <dbReference type="NCBI Taxonomy" id="2306972"/>
    <lineage>
        <taxon>Bacteria</taxon>
        <taxon>Bacillati</taxon>
        <taxon>Actinomycetota</taxon>
        <taxon>Actinomycetes</taxon>
        <taxon>Bifidobacteriales</taxon>
        <taxon>Bifidobacteriaceae</taxon>
        <taxon>Bifidobacterium</taxon>
    </lineage>
</organism>
<keyword evidence="2" id="KW-1185">Reference proteome</keyword>
<name>A0A430F7U6_9BIFI</name>